<feature type="domain" description="Barstar (barnase inhibitor)" evidence="2">
    <location>
        <begin position="2"/>
        <end position="74"/>
    </location>
</feature>
<name>A0AA47AI44_9FIRM</name>
<dbReference type="InterPro" id="IPR035905">
    <property type="entry name" value="Barstar-like_sf"/>
</dbReference>
<evidence type="ECO:0000259" key="2">
    <source>
        <dbReference type="Pfam" id="PF01337"/>
    </source>
</evidence>
<dbReference type="SUPFAM" id="SSF52038">
    <property type="entry name" value="Barstar-related"/>
    <property type="match status" value="1"/>
</dbReference>
<organism evidence="3 4">
    <name type="scientific">Veillonella rogosae</name>
    <dbReference type="NCBI Taxonomy" id="423477"/>
    <lineage>
        <taxon>Bacteria</taxon>
        <taxon>Bacillati</taxon>
        <taxon>Bacillota</taxon>
        <taxon>Negativicutes</taxon>
        <taxon>Veillonellales</taxon>
        <taxon>Veillonellaceae</taxon>
        <taxon>Veillonella</taxon>
    </lineage>
</organism>
<proteinExistence type="inferred from homology"/>
<accession>A0AA47AI44</accession>
<dbReference type="Gene3D" id="3.30.370.10">
    <property type="entry name" value="Barstar-like"/>
    <property type="match status" value="1"/>
</dbReference>
<sequence>MKGFYQEVEAVFTYDLGWHIGDNLDAFNDVLRGGFGRHEYGVPIHIRWISYDKSIRNLGQETMAEIEEIILDTDNSGHDCTLEKV</sequence>
<dbReference type="KEGG" id="vrg:OKW85_09495"/>
<dbReference type="AlphaFoldDB" id="A0AA47AI44"/>
<evidence type="ECO:0000313" key="3">
    <source>
        <dbReference type="EMBL" id="UZG50912.1"/>
    </source>
</evidence>
<dbReference type="RefSeq" id="WP_265138062.1">
    <property type="nucleotide sequence ID" value="NZ_CP110418.1"/>
</dbReference>
<reference evidence="3" key="1">
    <citation type="submission" date="2022-11" db="EMBL/GenBank/DDBJ databases">
        <title>Complete genome sequence of Veillonella rogosae KCOM 3468 isolated from human Subgingival dental plaque of Chronic peridontitis Lesion.</title>
        <authorList>
            <person name="Park S.-N."/>
            <person name="Lim Y.K."/>
            <person name="Kook J.-K."/>
        </authorList>
    </citation>
    <scope>NUCLEOTIDE SEQUENCE</scope>
    <source>
        <strain evidence="3">KCOM 3468</strain>
    </source>
</reference>
<dbReference type="Pfam" id="PF01337">
    <property type="entry name" value="Barstar"/>
    <property type="match status" value="1"/>
</dbReference>
<evidence type="ECO:0000313" key="4">
    <source>
        <dbReference type="Proteomes" id="UP001164244"/>
    </source>
</evidence>
<dbReference type="InterPro" id="IPR000468">
    <property type="entry name" value="Barstar"/>
</dbReference>
<dbReference type="Proteomes" id="UP001164244">
    <property type="component" value="Chromosome"/>
</dbReference>
<evidence type="ECO:0000256" key="1">
    <source>
        <dbReference type="ARBA" id="ARBA00006845"/>
    </source>
</evidence>
<comment type="similarity">
    <text evidence="1">Belongs to the barstar family.</text>
</comment>
<gene>
    <name evidence="3" type="ORF">OKW85_09495</name>
</gene>
<protein>
    <submittedName>
        <fullName evidence="3">Barstar family protein</fullName>
    </submittedName>
</protein>
<dbReference type="EMBL" id="CP110418">
    <property type="protein sequence ID" value="UZG50912.1"/>
    <property type="molecule type" value="Genomic_DNA"/>
</dbReference>